<dbReference type="Pfam" id="PF01904">
    <property type="entry name" value="DUF72"/>
    <property type="match status" value="1"/>
</dbReference>
<gene>
    <name evidence="1" type="ORF">AVDCRST_MAG80-799</name>
</gene>
<dbReference type="Gene3D" id="3.20.20.410">
    <property type="entry name" value="Protein of unknown function UPF0759"/>
    <property type="match status" value="1"/>
</dbReference>
<dbReference type="InterPro" id="IPR036520">
    <property type="entry name" value="UPF0759_sf"/>
</dbReference>
<evidence type="ECO:0000313" key="1">
    <source>
        <dbReference type="EMBL" id="CAA9434415.1"/>
    </source>
</evidence>
<reference evidence="1" key="1">
    <citation type="submission" date="2020-02" db="EMBL/GenBank/DDBJ databases">
        <authorList>
            <person name="Meier V. D."/>
        </authorList>
    </citation>
    <scope>NUCLEOTIDE SEQUENCE</scope>
    <source>
        <strain evidence="1">AVDCRST_MAG80</strain>
    </source>
</reference>
<dbReference type="EMBL" id="CADCVC010000067">
    <property type="protein sequence ID" value="CAA9434415.1"/>
    <property type="molecule type" value="Genomic_DNA"/>
</dbReference>
<proteinExistence type="predicted"/>
<organism evidence="1">
    <name type="scientific">uncultured Rubrobacteraceae bacterium</name>
    <dbReference type="NCBI Taxonomy" id="349277"/>
    <lineage>
        <taxon>Bacteria</taxon>
        <taxon>Bacillati</taxon>
        <taxon>Actinomycetota</taxon>
        <taxon>Rubrobacteria</taxon>
        <taxon>Rubrobacterales</taxon>
        <taxon>Rubrobacteraceae</taxon>
        <taxon>environmental samples</taxon>
    </lineage>
</organism>
<name>A0A6J4Q4J8_9ACTN</name>
<accession>A0A6J4Q4J8</accession>
<dbReference type="SUPFAM" id="SSF117396">
    <property type="entry name" value="TM1631-like"/>
    <property type="match status" value="1"/>
</dbReference>
<dbReference type="InterPro" id="IPR002763">
    <property type="entry name" value="DUF72"/>
</dbReference>
<sequence length="99" mass="11659">MREHAAALTLVDYPRMPRLEEATAGFAYIRWLGNRREFPSEHTGPKKDRTEDLRWWSGLVDRFFGEGKTVFAYANNHYQNHSPSTVEQFLETRRGSRSR</sequence>
<evidence type="ECO:0008006" key="2">
    <source>
        <dbReference type="Google" id="ProtNLM"/>
    </source>
</evidence>
<protein>
    <recommendedName>
        <fullName evidence="2">DUF72 domain-containing protein</fullName>
    </recommendedName>
</protein>
<dbReference type="AlphaFoldDB" id="A0A6J4Q4J8"/>